<dbReference type="InterPro" id="IPR002035">
    <property type="entry name" value="VWF_A"/>
</dbReference>
<dbReference type="CDD" id="cd00198">
    <property type="entry name" value="vWFA"/>
    <property type="match status" value="1"/>
</dbReference>
<feature type="region of interest" description="Disordered" evidence="1">
    <location>
        <begin position="401"/>
        <end position="428"/>
    </location>
</feature>
<organism evidence="3 4">
    <name type="scientific">Microbacterium ureisolvens</name>
    <dbReference type="NCBI Taxonomy" id="2781186"/>
    <lineage>
        <taxon>Bacteria</taxon>
        <taxon>Bacillati</taxon>
        <taxon>Actinomycetota</taxon>
        <taxon>Actinomycetes</taxon>
        <taxon>Micrococcales</taxon>
        <taxon>Microbacteriaceae</taxon>
        <taxon>Microbacterium</taxon>
    </lineage>
</organism>
<dbReference type="Gene3D" id="3.40.50.410">
    <property type="entry name" value="von Willebrand factor, type A domain"/>
    <property type="match status" value="1"/>
</dbReference>
<evidence type="ECO:0000256" key="1">
    <source>
        <dbReference type="SAM" id="MobiDB-lite"/>
    </source>
</evidence>
<dbReference type="Proteomes" id="UP000777440">
    <property type="component" value="Unassembled WGS sequence"/>
</dbReference>
<sequence length="681" mass="76454">MPRSFHRTPAHTSRYGRYAGGDPLAPPVPIQSALEAIGRDVMEGTSAERAMREYLRRGDQNRLGLDELARRVRERRAQLTQRHRLDGTLEEVRRLLDHAVLEERKHLVRDVNLDDDDVRAFAEMRLENLPASTAAAINDLADYEWQSPTARADYDRIRELLGRELLDQRFAGMKNALENATDADRQAIRDMLNDLNDLLEKRRMGEDTQEDFDEFMRKHGDQFPENPQNLDELLDTLAERSAAAQRMLNSMTPEQREELMSLAEQAFGSPDLMQSLSRLDDNLRSLRPGEDWSGSASFSGDQPTGLGEATGIMQDLSDLDSLTDQLGQMYPGARMDDIDLDALERLIGEDAAVSARTLQELEQELRDTGMLQRASDGQLRLTPRAMRQLGRALLRDIATRQSGRTGRRETRNVGAAGDRTGSTREWAFGDTEPWDIPRTVSNAVLRTVLDGGDVSAGVRLDTRDVEVVETEERTQAAVALLVDTSFSMAMDGRWVPMKRTALALHHLISTRFRGDKLQLIAFARHAEVIDIEQLTAKDAVWDKGTNLQHALLLAQRHFRKNPTAQPVLLIVTDGEPTSHLRPDGSVFFSYPPDSRTVAVTVRELDNVQRLGAQTTFFRLGEDPGLARFIDALARRAGGQVVAPELDDLGRAVVDSYLGARHTGRGTPEDFGDMLHGRSWWW</sequence>
<dbReference type="EMBL" id="JAEUAX010000006">
    <property type="protein sequence ID" value="MBW9110691.1"/>
    <property type="molecule type" value="Genomic_DNA"/>
</dbReference>
<protein>
    <submittedName>
        <fullName evidence="3">VWA domain-containing protein</fullName>
    </submittedName>
</protein>
<evidence type="ECO:0000313" key="4">
    <source>
        <dbReference type="Proteomes" id="UP000777440"/>
    </source>
</evidence>
<dbReference type="Pfam" id="PF13519">
    <property type="entry name" value="VWA_2"/>
    <property type="match status" value="1"/>
</dbReference>
<dbReference type="RefSeq" id="WP_220339892.1">
    <property type="nucleotide sequence ID" value="NZ_JAEUAX010000006.1"/>
</dbReference>
<keyword evidence="4" id="KW-1185">Reference proteome</keyword>
<dbReference type="SMART" id="SM00327">
    <property type="entry name" value="VWA"/>
    <property type="match status" value="1"/>
</dbReference>
<gene>
    <name evidence="3" type="ORF">JNB61_12990</name>
</gene>
<evidence type="ECO:0000259" key="2">
    <source>
        <dbReference type="SMART" id="SM00327"/>
    </source>
</evidence>
<dbReference type="SUPFAM" id="SSF53300">
    <property type="entry name" value="vWA-like"/>
    <property type="match status" value="1"/>
</dbReference>
<comment type="caution">
    <text evidence="3">The sequence shown here is derived from an EMBL/GenBank/DDBJ whole genome shotgun (WGS) entry which is preliminary data.</text>
</comment>
<name>A0ABS7HZ65_9MICO</name>
<dbReference type="InterPro" id="IPR036465">
    <property type="entry name" value="vWFA_dom_sf"/>
</dbReference>
<feature type="domain" description="VWFA" evidence="2">
    <location>
        <begin position="475"/>
        <end position="657"/>
    </location>
</feature>
<accession>A0ABS7HZ65</accession>
<feature type="region of interest" description="Disordered" evidence="1">
    <location>
        <begin position="1"/>
        <end position="26"/>
    </location>
</feature>
<reference evidence="3 4" key="1">
    <citation type="journal article" date="2021" name="MBio">
        <title>Poor Competitiveness of Bradyrhizobium in Pigeon Pea Root Colonization in Indian Soils.</title>
        <authorList>
            <person name="Chalasani D."/>
            <person name="Basu A."/>
            <person name="Pullabhotla S.V.S.R.N."/>
            <person name="Jorrin B."/>
            <person name="Neal A.L."/>
            <person name="Poole P.S."/>
            <person name="Podile A.R."/>
            <person name="Tkacz A."/>
        </authorList>
    </citation>
    <scope>NUCLEOTIDE SEQUENCE [LARGE SCALE GENOMIC DNA]</scope>
    <source>
        <strain evidence="3 4">HU12</strain>
    </source>
</reference>
<proteinExistence type="predicted"/>
<evidence type="ECO:0000313" key="3">
    <source>
        <dbReference type="EMBL" id="MBW9110691.1"/>
    </source>
</evidence>